<dbReference type="PANTHER" id="PTHR10434">
    <property type="entry name" value="1-ACYL-SN-GLYCEROL-3-PHOSPHATE ACYLTRANSFERASE"/>
    <property type="match status" value="1"/>
</dbReference>
<sequence length="276" mass="29645">MKETAKSHITFVVVAGIVRPVMNLLMRKEWLGLEKLPAGGFIAAPNHCTEIDPLVVGHLLYNQNRMPRFLAKAGLFKVPVLGFVLRATKQVPVERSTSGANRSLQIAREVVDQGGAIIIYPEGTLTRDPGLWPMRGHTGAARMALETGIPVVPMAHWGAHEVLPRYAKRLHILPRKTSRLIVGDPVDLRAFEGRPLDKATLTEATNVIMDAITELLATLRGEQPPLVRWDPSAHNQSTHGRFIEPGGKAGGRASDAGTSDAGTSDAGTAADADGSA</sequence>
<dbReference type="SUPFAM" id="SSF69593">
    <property type="entry name" value="Glycerol-3-phosphate (1)-acyltransferase"/>
    <property type="match status" value="1"/>
</dbReference>
<dbReference type="PANTHER" id="PTHR10434:SF55">
    <property type="entry name" value="POSSIBLE ACYLTRANSFERASE"/>
    <property type="match status" value="1"/>
</dbReference>
<dbReference type="EMBL" id="JAVDVQ010000016">
    <property type="protein sequence ID" value="MDR7083941.1"/>
    <property type="molecule type" value="Genomic_DNA"/>
</dbReference>
<evidence type="ECO:0000313" key="5">
    <source>
        <dbReference type="EMBL" id="MDR7083941.1"/>
    </source>
</evidence>
<gene>
    <name evidence="5" type="ORF">J2X01_003247</name>
</gene>
<keyword evidence="6" id="KW-1185">Reference proteome</keyword>
<feature type="region of interest" description="Disordered" evidence="3">
    <location>
        <begin position="230"/>
        <end position="276"/>
    </location>
</feature>
<keyword evidence="1 5" id="KW-0808">Transferase</keyword>
<evidence type="ECO:0000259" key="4">
    <source>
        <dbReference type="SMART" id="SM00563"/>
    </source>
</evidence>
<dbReference type="CDD" id="cd07989">
    <property type="entry name" value="LPLAT_AGPAT-like"/>
    <property type="match status" value="1"/>
</dbReference>
<evidence type="ECO:0000256" key="2">
    <source>
        <dbReference type="ARBA" id="ARBA00023315"/>
    </source>
</evidence>
<organism evidence="5 6">
    <name type="scientific">Arthrobacter ginsengisoli</name>
    <dbReference type="NCBI Taxonomy" id="1356565"/>
    <lineage>
        <taxon>Bacteria</taxon>
        <taxon>Bacillati</taxon>
        <taxon>Actinomycetota</taxon>
        <taxon>Actinomycetes</taxon>
        <taxon>Micrococcales</taxon>
        <taxon>Micrococcaceae</taxon>
        <taxon>Arthrobacter</taxon>
    </lineage>
</organism>
<protein>
    <submittedName>
        <fullName evidence="5">1-acyl-sn-glycerol-3-phosphate acyltransferase</fullName>
        <ecNumber evidence="5">2.3.1.51</ecNumber>
    </submittedName>
</protein>
<evidence type="ECO:0000256" key="3">
    <source>
        <dbReference type="SAM" id="MobiDB-lite"/>
    </source>
</evidence>
<dbReference type="InterPro" id="IPR002123">
    <property type="entry name" value="Plipid/glycerol_acylTrfase"/>
</dbReference>
<dbReference type="SMART" id="SM00563">
    <property type="entry name" value="PlsC"/>
    <property type="match status" value="1"/>
</dbReference>
<dbReference type="Proteomes" id="UP001252243">
    <property type="component" value="Unassembled WGS sequence"/>
</dbReference>
<feature type="compositionally biased region" description="Low complexity" evidence="3">
    <location>
        <begin position="253"/>
        <end position="276"/>
    </location>
</feature>
<dbReference type="EC" id="2.3.1.51" evidence="5"/>
<proteinExistence type="predicted"/>
<comment type="caution">
    <text evidence="5">The sequence shown here is derived from an EMBL/GenBank/DDBJ whole genome shotgun (WGS) entry which is preliminary data.</text>
</comment>
<evidence type="ECO:0000256" key="1">
    <source>
        <dbReference type="ARBA" id="ARBA00022679"/>
    </source>
</evidence>
<name>A0ABU1UFH3_9MICC</name>
<accession>A0ABU1UFH3</accession>
<reference evidence="5 6" key="1">
    <citation type="submission" date="2023-07" db="EMBL/GenBank/DDBJ databases">
        <title>Sorghum-associated microbial communities from plants grown in Nebraska, USA.</title>
        <authorList>
            <person name="Schachtman D."/>
        </authorList>
    </citation>
    <scope>NUCLEOTIDE SEQUENCE [LARGE SCALE GENOMIC DNA]</scope>
    <source>
        <strain evidence="5 6">BE167</strain>
    </source>
</reference>
<dbReference type="Pfam" id="PF01553">
    <property type="entry name" value="Acyltransferase"/>
    <property type="match status" value="1"/>
</dbReference>
<feature type="domain" description="Phospholipid/glycerol acyltransferase" evidence="4">
    <location>
        <begin position="41"/>
        <end position="159"/>
    </location>
</feature>
<keyword evidence="2 5" id="KW-0012">Acyltransferase</keyword>
<evidence type="ECO:0000313" key="6">
    <source>
        <dbReference type="Proteomes" id="UP001252243"/>
    </source>
</evidence>
<dbReference type="RefSeq" id="WP_310059544.1">
    <property type="nucleotide sequence ID" value="NZ_JAVDVQ010000016.1"/>
</dbReference>
<dbReference type="GO" id="GO:0003841">
    <property type="term" value="F:1-acylglycerol-3-phosphate O-acyltransferase activity"/>
    <property type="evidence" value="ECO:0007669"/>
    <property type="project" value="UniProtKB-EC"/>
</dbReference>